<reference evidence="1 2" key="1">
    <citation type="submission" date="2024-02" db="EMBL/GenBank/DDBJ databases">
        <title>A draft genome for the cacao thread blight pathogen Marasmius crinis-equi.</title>
        <authorList>
            <person name="Cohen S.P."/>
            <person name="Baruah I.K."/>
            <person name="Amoako-Attah I."/>
            <person name="Bukari Y."/>
            <person name="Meinhardt L.W."/>
            <person name="Bailey B.A."/>
        </authorList>
    </citation>
    <scope>NUCLEOTIDE SEQUENCE [LARGE SCALE GENOMIC DNA]</scope>
    <source>
        <strain evidence="1 2">GH-76</strain>
    </source>
</reference>
<gene>
    <name evidence="1" type="ORF">V5O48_003529</name>
</gene>
<protein>
    <recommendedName>
        <fullName evidence="3">Aminoglycoside phosphotransferase domain-containing protein</fullName>
    </recommendedName>
</protein>
<dbReference type="Proteomes" id="UP001465976">
    <property type="component" value="Unassembled WGS sequence"/>
</dbReference>
<organism evidence="1 2">
    <name type="scientific">Marasmius crinis-equi</name>
    <dbReference type="NCBI Taxonomy" id="585013"/>
    <lineage>
        <taxon>Eukaryota</taxon>
        <taxon>Fungi</taxon>
        <taxon>Dikarya</taxon>
        <taxon>Basidiomycota</taxon>
        <taxon>Agaricomycotina</taxon>
        <taxon>Agaricomycetes</taxon>
        <taxon>Agaricomycetidae</taxon>
        <taxon>Agaricales</taxon>
        <taxon>Marasmiineae</taxon>
        <taxon>Marasmiaceae</taxon>
        <taxon>Marasmius</taxon>
    </lineage>
</organism>
<name>A0ABR3FTG2_9AGAR</name>
<dbReference type="InterPro" id="IPR011009">
    <property type="entry name" value="Kinase-like_dom_sf"/>
</dbReference>
<comment type="caution">
    <text evidence="1">The sequence shown here is derived from an EMBL/GenBank/DDBJ whole genome shotgun (WGS) entry which is preliminary data.</text>
</comment>
<evidence type="ECO:0008006" key="3">
    <source>
        <dbReference type="Google" id="ProtNLM"/>
    </source>
</evidence>
<evidence type="ECO:0000313" key="2">
    <source>
        <dbReference type="Proteomes" id="UP001465976"/>
    </source>
</evidence>
<dbReference type="EMBL" id="JBAHYK010000097">
    <property type="protein sequence ID" value="KAL0578480.1"/>
    <property type="molecule type" value="Genomic_DNA"/>
</dbReference>
<keyword evidence="2" id="KW-1185">Reference proteome</keyword>
<dbReference type="SUPFAM" id="SSF56112">
    <property type="entry name" value="Protein kinase-like (PK-like)"/>
    <property type="match status" value="1"/>
</dbReference>
<accession>A0ABR3FTG2</accession>
<evidence type="ECO:0000313" key="1">
    <source>
        <dbReference type="EMBL" id="KAL0578480.1"/>
    </source>
</evidence>
<sequence length="278" mass="30576">MVEIKFVILADDRPNNLPPPETIVQLCRAAGHDTRGVPLFDESRGLNLAWVKYGHTVTMSEAHTQDAVWQALNAIPDAPGRIPKVYQAFKSGYRGYIVMEYIDGSECIASDIPQVAAVVECLIGIKGPTAVPGPVGGGPIVHSFFVEWTSDLEYDTVQELEQHVNGILAYVDHSERVDFSGEIRDGLRLCPCDINQTNFLKDRQGRIVAIDFGATNFLPPSFFALAMAMALDDFTFQVSKHVKFPTSTNLNALLRASYALVPFGTNNIGVPRSLRKPK</sequence>
<proteinExistence type="predicted"/>